<evidence type="ECO:0000313" key="2">
    <source>
        <dbReference type="Proteomes" id="UP000283786"/>
    </source>
</evidence>
<dbReference type="Proteomes" id="UP000283786">
    <property type="component" value="Chromosome"/>
</dbReference>
<dbReference type="EMBL" id="CP060436">
    <property type="protein sequence ID" value="QPM89951.1"/>
    <property type="molecule type" value="Genomic_DNA"/>
</dbReference>
<protein>
    <recommendedName>
        <fullName evidence="3">Hedgehog/Intein (Hint) domain-containing protein</fullName>
    </recommendedName>
</protein>
<gene>
    <name evidence="1" type="ORF">PSAL_011820</name>
</gene>
<dbReference type="KEGG" id="palw:PSAL_011820"/>
<accession>A0A418SC38</accession>
<reference evidence="1 2" key="1">
    <citation type="submission" date="2020-08" db="EMBL/GenBank/DDBJ databases">
        <title>Genome sequence of Rhodobacteraceae bacterium Lw-13e.</title>
        <authorList>
            <person name="Poehlein A."/>
            <person name="Wolter L."/>
            <person name="Daniel R."/>
            <person name="Brinkhoff T."/>
        </authorList>
    </citation>
    <scope>NUCLEOTIDE SEQUENCE [LARGE SCALE GENOMIC DNA]</scope>
    <source>
        <strain evidence="1 2">Lw-13e</strain>
    </source>
</reference>
<proteinExistence type="predicted"/>
<dbReference type="AlphaFoldDB" id="A0A418SC38"/>
<evidence type="ECO:0000313" key="1">
    <source>
        <dbReference type="EMBL" id="QPM89951.1"/>
    </source>
</evidence>
<sequence>MGSVPWRFLVRWQFEGSLPPCHLHGLPAGTAVLTPAGERPFETLALGDRIITLGTAVLRSISRHQITCLAVRFSCCQERRMRAVILPCREPVLVRNRRNLASRTKPRPPHPLAMLTPTVDRVDDVRAHGLGHLDVTVLRWRFARDQIIHASGLELLASDD</sequence>
<organism evidence="1 2">
    <name type="scientific">Pseudooceanicola algae</name>
    <dbReference type="NCBI Taxonomy" id="1537215"/>
    <lineage>
        <taxon>Bacteria</taxon>
        <taxon>Pseudomonadati</taxon>
        <taxon>Pseudomonadota</taxon>
        <taxon>Alphaproteobacteria</taxon>
        <taxon>Rhodobacterales</taxon>
        <taxon>Paracoccaceae</taxon>
        <taxon>Pseudooceanicola</taxon>
    </lineage>
</organism>
<evidence type="ECO:0008006" key="3">
    <source>
        <dbReference type="Google" id="ProtNLM"/>
    </source>
</evidence>
<keyword evidence="2" id="KW-1185">Reference proteome</keyword>
<name>A0A418SC38_9RHOB</name>